<name>A0A6J4UIM0_9BACT</name>
<gene>
    <name evidence="6" type="ORF">AVDCRST_MAG19-635</name>
</gene>
<dbReference type="AlphaFoldDB" id="A0A6J4UIM0"/>
<organism evidence="6">
    <name type="scientific">uncultured Thermomicrobiales bacterium</name>
    <dbReference type="NCBI Taxonomy" id="1645740"/>
    <lineage>
        <taxon>Bacteria</taxon>
        <taxon>Pseudomonadati</taxon>
        <taxon>Thermomicrobiota</taxon>
        <taxon>Thermomicrobia</taxon>
        <taxon>Thermomicrobiales</taxon>
        <taxon>environmental samples</taxon>
    </lineage>
</organism>
<dbReference type="PANTHER" id="PTHR43257:SF2">
    <property type="entry name" value="PYRUVATE DEHYDROGENASE E1 COMPONENT SUBUNIT BETA"/>
    <property type="match status" value="1"/>
</dbReference>
<dbReference type="PANTHER" id="PTHR43257">
    <property type="entry name" value="PYRUVATE DEHYDROGENASE E1 COMPONENT BETA SUBUNIT"/>
    <property type="match status" value="1"/>
</dbReference>
<keyword evidence="3" id="KW-0786">Thiamine pyrophosphate</keyword>
<dbReference type="Pfam" id="PF02780">
    <property type="entry name" value="Transketolase_C"/>
    <property type="match status" value="1"/>
</dbReference>
<protein>
    <submittedName>
        <fullName evidence="6">Branched-chain alpha-keto acid dehydrogenase, E1 component, beta subunit</fullName>
        <ecNumber evidence="6">1.2.4.4</ecNumber>
    </submittedName>
</protein>
<dbReference type="SUPFAM" id="SSF52922">
    <property type="entry name" value="TK C-terminal domain-like"/>
    <property type="match status" value="1"/>
</dbReference>
<feature type="region of interest" description="Disordered" evidence="4">
    <location>
        <begin position="1"/>
        <end position="23"/>
    </location>
</feature>
<evidence type="ECO:0000313" key="6">
    <source>
        <dbReference type="EMBL" id="CAA9549103.1"/>
    </source>
</evidence>
<dbReference type="CDD" id="cd07036">
    <property type="entry name" value="TPP_PYR_E1-PDHc-beta_like"/>
    <property type="match status" value="1"/>
</dbReference>
<dbReference type="SMART" id="SM00861">
    <property type="entry name" value="Transket_pyr"/>
    <property type="match status" value="1"/>
</dbReference>
<dbReference type="EC" id="1.2.4.4" evidence="6"/>
<dbReference type="SUPFAM" id="SSF52518">
    <property type="entry name" value="Thiamin diphosphate-binding fold (THDP-binding)"/>
    <property type="match status" value="1"/>
</dbReference>
<dbReference type="InterPro" id="IPR033248">
    <property type="entry name" value="Transketolase_C"/>
</dbReference>
<evidence type="ECO:0000256" key="4">
    <source>
        <dbReference type="SAM" id="MobiDB-lite"/>
    </source>
</evidence>
<dbReference type="NCBIfam" id="NF006667">
    <property type="entry name" value="PRK09212.1"/>
    <property type="match status" value="1"/>
</dbReference>
<comment type="cofactor">
    <cofactor evidence="1">
        <name>thiamine diphosphate</name>
        <dbReference type="ChEBI" id="CHEBI:58937"/>
    </cofactor>
</comment>
<dbReference type="FunFam" id="3.40.50.920:FF:000001">
    <property type="entry name" value="Pyruvate dehydrogenase E1 beta subunit"/>
    <property type="match status" value="1"/>
</dbReference>
<accession>A0A6J4UIM0</accession>
<dbReference type="Pfam" id="PF02779">
    <property type="entry name" value="Transket_pyr"/>
    <property type="match status" value="1"/>
</dbReference>
<proteinExistence type="predicted"/>
<keyword evidence="2 6" id="KW-0560">Oxidoreductase</keyword>
<evidence type="ECO:0000256" key="1">
    <source>
        <dbReference type="ARBA" id="ARBA00001964"/>
    </source>
</evidence>
<feature type="domain" description="Transketolase-like pyrimidine-binding" evidence="5">
    <location>
        <begin position="25"/>
        <end position="200"/>
    </location>
</feature>
<dbReference type="EMBL" id="CADCWL010000029">
    <property type="protein sequence ID" value="CAA9549103.1"/>
    <property type="molecule type" value="Genomic_DNA"/>
</dbReference>
<dbReference type="Gene3D" id="3.40.50.970">
    <property type="match status" value="1"/>
</dbReference>
<dbReference type="InterPro" id="IPR029061">
    <property type="entry name" value="THDP-binding"/>
</dbReference>
<evidence type="ECO:0000256" key="2">
    <source>
        <dbReference type="ARBA" id="ARBA00023002"/>
    </source>
</evidence>
<reference evidence="6" key="1">
    <citation type="submission" date="2020-02" db="EMBL/GenBank/DDBJ databases">
        <authorList>
            <person name="Meier V. D."/>
        </authorList>
    </citation>
    <scope>NUCLEOTIDE SEQUENCE</scope>
    <source>
        <strain evidence="6">AVDCRST_MAG19</strain>
    </source>
</reference>
<dbReference type="InterPro" id="IPR005475">
    <property type="entry name" value="Transketolase-like_Pyr-bd"/>
</dbReference>
<dbReference type="FunFam" id="3.40.50.970:FF:000001">
    <property type="entry name" value="Pyruvate dehydrogenase E1 beta subunit"/>
    <property type="match status" value="1"/>
</dbReference>
<dbReference type="Gene3D" id="3.40.50.920">
    <property type="match status" value="1"/>
</dbReference>
<evidence type="ECO:0000256" key="3">
    <source>
        <dbReference type="ARBA" id="ARBA00023052"/>
    </source>
</evidence>
<sequence>MVQAPERPAVARPAGDAEADEAPQRSFIEAIHDTLHEEMRADERIVVLGEDVGRRGGVFRVTEGLLAEFGEGRVIDTPLAESGIIGSAIGMALNGLRPVAEIQFLDFIHSAMDQLMNEAARLRYRSNNDVCCPLVVRVPFGGGVHGALYHSQSIEAVFVHTPGLKVVAPATPADARGLLRAAIRDDDPVLFLEHKRMYRLIKGSVPPGPHEVPLGRARVAREGSDATIVTYGFMVHEAEKAAAAAAERGASVEVIDLRSLKPLDEAAVIASAKKTGKALVVAEANRPCSVASEVAALIAEEAFAYLDAPVMRVAGPDVPAMPFSPPLEKAFLVDAEKIGAALGRLLAY</sequence>
<dbReference type="GO" id="GO:0003863">
    <property type="term" value="F:branched-chain 2-oxo acid dehydrogenase activity"/>
    <property type="evidence" value="ECO:0007669"/>
    <property type="project" value="UniProtKB-EC"/>
</dbReference>
<dbReference type="InterPro" id="IPR009014">
    <property type="entry name" value="Transketo_C/PFOR_II"/>
</dbReference>
<evidence type="ECO:0000259" key="5">
    <source>
        <dbReference type="SMART" id="SM00861"/>
    </source>
</evidence>